<keyword evidence="3" id="KW-1185">Reference proteome</keyword>
<dbReference type="PANTHER" id="PTHR10622">
    <property type="entry name" value="HET DOMAIN-CONTAINING PROTEIN"/>
    <property type="match status" value="1"/>
</dbReference>
<evidence type="ECO:0000313" key="2">
    <source>
        <dbReference type="EMBL" id="KAK7464311.1"/>
    </source>
</evidence>
<keyword evidence="2" id="KW-0689">Ribosomal protein</keyword>
<dbReference type="GO" id="GO:0005840">
    <property type="term" value="C:ribosome"/>
    <property type="evidence" value="ECO:0007669"/>
    <property type="project" value="UniProtKB-KW"/>
</dbReference>
<protein>
    <submittedName>
        <fullName evidence="2">37S ribosomal protein S22</fullName>
    </submittedName>
</protein>
<sequence>MASESSRPVASSDIYPNCLIQVKERRRVKLAPGRKHLPPYAILSHRWILEKEINNEDFFMYSLLQRPSLKLPDLQPAWYQREISKVRTKLNSGGLKISGACKQARRDGIKYLWVDTCCIEQGNHADVKKNITSMYAYYQNAQVCYVYLADVEDKSGMFWEFGKQLGSEWFQRGWTLQELLAPRNVVFFNKYWERIGDKHELLDGIYHTTTIPRNVISGECSIRDIDVMTRMSWSIKRTTTRPQDLAYCLQGLLGVTVEPDYEEHHFTSFNRLGKTLLDAHPAFFDANPELKDGLFQKVNDSYFWKQANSRFSVTRVKILDEVLQLRDVKDSKED</sequence>
<keyword evidence="2" id="KW-0687">Ribonucleoprotein</keyword>
<dbReference type="EMBL" id="JBANRG010000008">
    <property type="protein sequence ID" value="KAK7464311.1"/>
    <property type="molecule type" value="Genomic_DNA"/>
</dbReference>
<dbReference type="InterPro" id="IPR010730">
    <property type="entry name" value="HET"/>
</dbReference>
<dbReference type="PANTHER" id="PTHR10622:SF10">
    <property type="entry name" value="HET DOMAIN-CONTAINING PROTEIN"/>
    <property type="match status" value="1"/>
</dbReference>
<evidence type="ECO:0000259" key="1">
    <source>
        <dbReference type="Pfam" id="PF06985"/>
    </source>
</evidence>
<accession>A0ABR1JQF5</accession>
<evidence type="ECO:0000313" key="3">
    <source>
        <dbReference type="Proteomes" id="UP001498398"/>
    </source>
</evidence>
<gene>
    <name evidence="2" type="primary">RSM22_2</name>
    <name evidence="2" type="ORF">VKT23_006479</name>
</gene>
<organism evidence="2 3">
    <name type="scientific">Marasmiellus scandens</name>
    <dbReference type="NCBI Taxonomy" id="2682957"/>
    <lineage>
        <taxon>Eukaryota</taxon>
        <taxon>Fungi</taxon>
        <taxon>Dikarya</taxon>
        <taxon>Basidiomycota</taxon>
        <taxon>Agaricomycotina</taxon>
        <taxon>Agaricomycetes</taxon>
        <taxon>Agaricomycetidae</taxon>
        <taxon>Agaricales</taxon>
        <taxon>Marasmiineae</taxon>
        <taxon>Omphalotaceae</taxon>
        <taxon>Marasmiellus</taxon>
    </lineage>
</organism>
<dbReference type="Pfam" id="PF06985">
    <property type="entry name" value="HET"/>
    <property type="match status" value="1"/>
</dbReference>
<dbReference type="Proteomes" id="UP001498398">
    <property type="component" value="Unassembled WGS sequence"/>
</dbReference>
<comment type="caution">
    <text evidence="2">The sequence shown here is derived from an EMBL/GenBank/DDBJ whole genome shotgun (WGS) entry which is preliminary data.</text>
</comment>
<proteinExistence type="predicted"/>
<feature type="domain" description="Heterokaryon incompatibility" evidence="1">
    <location>
        <begin position="40"/>
        <end position="157"/>
    </location>
</feature>
<name>A0ABR1JQF5_9AGAR</name>
<reference evidence="2 3" key="1">
    <citation type="submission" date="2024-01" db="EMBL/GenBank/DDBJ databases">
        <title>A draft genome for the cacao thread blight pathogen Marasmiellus scandens.</title>
        <authorList>
            <person name="Baruah I.K."/>
            <person name="Leung J."/>
            <person name="Bukari Y."/>
            <person name="Amoako-Attah I."/>
            <person name="Meinhardt L.W."/>
            <person name="Bailey B.A."/>
            <person name="Cohen S.P."/>
        </authorList>
    </citation>
    <scope>NUCLEOTIDE SEQUENCE [LARGE SCALE GENOMIC DNA]</scope>
    <source>
        <strain evidence="2 3">GH-19</strain>
    </source>
</reference>